<dbReference type="PROSITE" id="PS50901">
    <property type="entry name" value="FTSK"/>
    <property type="match status" value="1"/>
</dbReference>
<keyword evidence="4 6" id="KW-0067">ATP-binding</keyword>
<dbReference type="AlphaFoldDB" id="A0A1N7CB56"/>
<comment type="similarity">
    <text evidence="1">Belongs to the FtsK/SpoIIIE/SftA family.</text>
</comment>
<feature type="binding site" evidence="6">
    <location>
        <begin position="425"/>
        <end position="432"/>
    </location>
    <ligand>
        <name>ATP</name>
        <dbReference type="ChEBI" id="CHEBI:30616"/>
    </ligand>
</feature>
<dbReference type="Pfam" id="PF01580">
    <property type="entry name" value="FtsK_SpoIIIE"/>
    <property type="match status" value="1"/>
</dbReference>
<evidence type="ECO:0000313" key="11">
    <source>
        <dbReference type="Proteomes" id="UP000186385"/>
    </source>
</evidence>
<dbReference type="Proteomes" id="UP000186385">
    <property type="component" value="Unassembled WGS sequence"/>
</dbReference>
<evidence type="ECO:0000256" key="7">
    <source>
        <dbReference type="SAM" id="MobiDB-lite"/>
    </source>
</evidence>
<dbReference type="Proteomes" id="UP000215545">
    <property type="component" value="Unassembled WGS sequence"/>
</dbReference>
<dbReference type="GO" id="GO:0003677">
    <property type="term" value="F:DNA binding"/>
    <property type="evidence" value="ECO:0007669"/>
    <property type="project" value="UniProtKB-KW"/>
</dbReference>
<accession>A0A1N7CB56</accession>
<dbReference type="InterPro" id="IPR027417">
    <property type="entry name" value="P-loop_NTPase"/>
</dbReference>
<reference evidence="10 11" key="1">
    <citation type="submission" date="2017-01" db="EMBL/GenBank/DDBJ databases">
        <authorList>
            <person name="Mah S.A."/>
            <person name="Swanson W.J."/>
            <person name="Moy G.W."/>
            <person name="Vacquier V.D."/>
        </authorList>
    </citation>
    <scope>NUCLEOTIDE SEQUENCE [LARGE SCALE GENOMIC DNA]</scope>
    <source>
        <strain evidence="10 11">NIO-1016</strain>
    </source>
</reference>
<dbReference type="EMBL" id="MWSK01000012">
    <property type="protein sequence ID" value="OXS73965.1"/>
    <property type="molecule type" value="Genomic_DNA"/>
</dbReference>
<evidence type="ECO:0000259" key="8">
    <source>
        <dbReference type="PROSITE" id="PS50901"/>
    </source>
</evidence>
<keyword evidence="12" id="KW-1185">Reference proteome</keyword>
<evidence type="ECO:0000256" key="4">
    <source>
        <dbReference type="ARBA" id="ARBA00022840"/>
    </source>
</evidence>
<dbReference type="RefSeq" id="WP_045851701.1">
    <property type="nucleotide sequence ID" value="NZ_FTLX01000012.1"/>
</dbReference>
<feature type="compositionally biased region" description="Basic and acidic residues" evidence="7">
    <location>
        <begin position="211"/>
        <end position="225"/>
    </location>
</feature>
<dbReference type="InterPro" id="IPR018541">
    <property type="entry name" value="Ftsk_gamma"/>
</dbReference>
<dbReference type="InterPro" id="IPR050206">
    <property type="entry name" value="FtsK/SpoIIIE/SftA"/>
</dbReference>
<keyword evidence="3" id="KW-0159">Chromosome partition</keyword>
<evidence type="ECO:0000256" key="5">
    <source>
        <dbReference type="ARBA" id="ARBA00023125"/>
    </source>
</evidence>
<dbReference type="InterPro" id="IPR002543">
    <property type="entry name" value="FtsK_dom"/>
</dbReference>
<sequence length="745" mass="82910">MSMIKKILSYFREEIEIIEEEEMKPTADKQEEPKRNETQDVAPADAAPSPPERKRRMTPLAPSMSSAQHLSAKVAYRYPTRKNSLADEPRPPRQRGGRTEPANKENVQQPAADYPRQQPAAKPVSRVAPRPFKPSEIPSPIYGFRARPVKEDARSVRSESREANHEPLRLFTNESVKPSAEADKPVHQESRQERIEPVPHILEKPAPIHNESGKLPKPERTEKPRERRHSPFNVVMLKKDREKINKPALKVQSPVQKRQEPVLSPASPVASEKVNRPPISFLTPPAEKATDEKWVQEKSDLLNETLKSFNIQAEVTGVTTGPSITRFEVTPAIGVKVSKIVSLTDDIKRSLAARTLRIEAPIPGTQVVGIELPNDQGRPVFISEIIAQPEFQRSRSPLASALGLDIAGNPVVLDLQKMPHGLIAGATGSGKSVCINSILVSLLYKAAPHELKLLLIDPKMVELTPYNGIPHLASPVITDVKAATAALKWAVEEMERRYQLFVHAGVRDMKSYNEKVKQSEFNEPHLPYLVIVIDELADLMMMAPGEVEESICRIAQKARACGIHLIVATQRPSVDVITGLIKANIPTRIAFSVSSQIDSRTILDKVGAEKLLGKGDMLFLDNGSSEAVRLQGTFVTNEEIDEVVRFAREQQEPSFLFKQEDLLQKAAVQSAEDELFQEACELVVRQGGASTSMLQRNLKVGYNRASRLIEMMEEQGLISGQRAGRPREVLLTEEELYAFLDESNG</sequence>
<dbReference type="SMART" id="SM00843">
    <property type="entry name" value="Ftsk_gamma"/>
    <property type="match status" value="1"/>
</dbReference>
<dbReference type="PANTHER" id="PTHR22683:SF42">
    <property type="entry name" value="DNA TRANSLOCASE SFTA"/>
    <property type="match status" value="1"/>
</dbReference>
<dbReference type="Gene3D" id="1.10.10.10">
    <property type="entry name" value="Winged helix-like DNA-binding domain superfamily/Winged helix DNA-binding domain"/>
    <property type="match status" value="1"/>
</dbReference>
<dbReference type="GO" id="GO:0005524">
    <property type="term" value="F:ATP binding"/>
    <property type="evidence" value="ECO:0007669"/>
    <property type="project" value="UniProtKB-UniRule"/>
</dbReference>
<evidence type="ECO:0000256" key="2">
    <source>
        <dbReference type="ARBA" id="ARBA00022741"/>
    </source>
</evidence>
<dbReference type="EMBL" id="FTLX01000012">
    <property type="protein sequence ID" value="SIR60826.1"/>
    <property type="molecule type" value="Genomic_DNA"/>
</dbReference>
<feature type="compositionally biased region" description="Basic and acidic residues" evidence="7">
    <location>
        <begin position="148"/>
        <end position="168"/>
    </location>
</feature>
<dbReference type="Gene3D" id="3.30.980.40">
    <property type="match status" value="1"/>
</dbReference>
<dbReference type="InterPro" id="IPR041027">
    <property type="entry name" value="FtsK_alpha"/>
</dbReference>
<organism evidence="10 11">
    <name type="scientific">Domibacillus enclensis</name>
    <dbReference type="NCBI Taxonomy" id="1017273"/>
    <lineage>
        <taxon>Bacteria</taxon>
        <taxon>Bacillati</taxon>
        <taxon>Bacillota</taxon>
        <taxon>Bacilli</taxon>
        <taxon>Bacillales</taxon>
        <taxon>Bacillaceae</taxon>
        <taxon>Domibacillus</taxon>
    </lineage>
</organism>
<evidence type="ECO:0000313" key="12">
    <source>
        <dbReference type="Proteomes" id="UP000215545"/>
    </source>
</evidence>
<dbReference type="Gene3D" id="3.40.50.300">
    <property type="entry name" value="P-loop containing nucleotide triphosphate hydrolases"/>
    <property type="match status" value="1"/>
</dbReference>
<dbReference type="GO" id="GO:0007059">
    <property type="term" value="P:chromosome segregation"/>
    <property type="evidence" value="ECO:0007669"/>
    <property type="project" value="UniProtKB-KW"/>
</dbReference>
<feature type="compositionally biased region" description="Basic and acidic residues" evidence="7">
    <location>
        <begin position="180"/>
        <end position="203"/>
    </location>
</feature>
<reference evidence="9" key="3">
    <citation type="submission" date="2017-03" db="EMBL/GenBank/DDBJ databases">
        <authorList>
            <person name="Dastager S.G."/>
            <person name="Neurgaonkar P.S."/>
            <person name="Dharne M.S."/>
        </authorList>
    </citation>
    <scope>NUCLEOTIDE SEQUENCE</scope>
    <source>
        <strain evidence="9">DSM 25145</strain>
    </source>
</reference>
<proteinExistence type="inferred from homology"/>
<dbReference type="STRING" id="1017273.SAMN05443094_11256"/>
<dbReference type="SUPFAM" id="SSF52540">
    <property type="entry name" value="P-loop containing nucleoside triphosphate hydrolases"/>
    <property type="match status" value="1"/>
</dbReference>
<evidence type="ECO:0000313" key="10">
    <source>
        <dbReference type="EMBL" id="SIR60826.1"/>
    </source>
</evidence>
<feature type="region of interest" description="Disordered" evidence="7">
    <location>
        <begin position="16"/>
        <end position="228"/>
    </location>
</feature>
<feature type="compositionally biased region" description="Basic and acidic residues" evidence="7">
    <location>
        <begin position="23"/>
        <end position="38"/>
    </location>
</feature>
<feature type="domain" description="FtsK" evidence="8">
    <location>
        <begin position="408"/>
        <end position="600"/>
    </location>
</feature>
<feature type="compositionally biased region" description="Basic and acidic residues" evidence="7">
    <location>
        <begin position="84"/>
        <end position="103"/>
    </location>
</feature>
<dbReference type="Pfam" id="PF17854">
    <property type="entry name" value="FtsK_alpha"/>
    <property type="match status" value="1"/>
</dbReference>
<protein>
    <submittedName>
        <fullName evidence="10">DNA segregation ATPase FtsK/SpoIIIE, S-DNA-T family</fullName>
    </submittedName>
    <submittedName>
        <fullName evidence="9">DNA translocase FtsK</fullName>
    </submittedName>
</protein>
<evidence type="ECO:0000256" key="3">
    <source>
        <dbReference type="ARBA" id="ARBA00022829"/>
    </source>
</evidence>
<name>A0A1N7CB56_9BACI</name>
<keyword evidence="2 6" id="KW-0547">Nucleotide-binding</keyword>
<dbReference type="InterPro" id="IPR003593">
    <property type="entry name" value="AAA+_ATPase"/>
</dbReference>
<dbReference type="SMART" id="SM00382">
    <property type="entry name" value="AAA"/>
    <property type="match status" value="1"/>
</dbReference>
<reference evidence="12" key="2">
    <citation type="submission" date="2017-03" db="EMBL/GenBank/DDBJ databases">
        <title>Bacillus sp. V-88(T) DSM27956, whole genome shotgun sequencing project.</title>
        <authorList>
            <person name="Dastager S.G."/>
            <person name="Neurgaonkar P.S."/>
            <person name="Dharne M.S."/>
        </authorList>
    </citation>
    <scope>NUCLEOTIDE SEQUENCE [LARGE SCALE GENOMIC DNA]</scope>
    <source>
        <strain evidence="12">DSM 25145</strain>
    </source>
</reference>
<gene>
    <name evidence="9" type="ORF">B1B05_17655</name>
    <name evidence="10" type="ORF">SAMN05443094_11256</name>
</gene>
<dbReference type="InterPro" id="IPR036390">
    <property type="entry name" value="WH_DNA-bd_sf"/>
</dbReference>
<dbReference type="OrthoDB" id="9807790at2"/>
<dbReference type="SUPFAM" id="SSF46785">
    <property type="entry name" value="Winged helix' DNA-binding domain"/>
    <property type="match status" value="1"/>
</dbReference>
<evidence type="ECO:0000256" key="6">
    <source>
        <dbReference type="PROSITE-ProRule" id="PRU00289"/>
    </source>
</evidence>
<feature type="region of interest" description="Disordered" evidence="7">
    <location>
        <begin position="251"/>
        <end position="284"/>
    </location>
</feature>
<dbReference type="InterPro" id="IPR036388">
    <property type="entry name" value="WH-like_DNA-bd_sf"/>
</dbReference>
<evidence type="ECO:0000313" key="9">
    <source>
        <dbReference type="EMBL" id="OXS73965.1"/>
    </source>
</evidence>
<keyword evidence="5" id="KW-0238">DNA-binding</keyword>
<evidence type="ECO:0000256" key="1">
    <source>
        <dbReference type="ARBA" id="ARBA00006474"/>
    </source>
</evidence>
<dbReference type="Pfam" id="PF09397">
    <property type="entry name" value="FtsK_gamma"/>
    <property type="match status" value="1"/>
</dbReference>
<dbReference type="PANTHER" id="PTHR22683">
    <property type="entry name" value="SPORULATION PROTEIN RELATED"/>
    <property type="match status" value="1"/>
</dbReference>